<dbReference type="AlphaFoldDB" id="A0A8H4RYI2"/>
<reference evidence="2 3" key="1">
    <citation type="submission" date="2020-03" db="EMBL/GenBank/DDBJ databases">
        <title>Draft Genome Sequence of Cudoniella acicularis.</title>
        <authorList>
            <person name="Buettner E."/>
            <person name="Kellner H."/>
        </authorList>
    </citation>
    <scope>NUCLEOTIDE SEQUENCE [LARGE SCALE GENOMIC DNA]</scope>
    <source>
        <strain evidence="2 3">DSM 108380</strain>
    </source>
</reference>
<evidence type="ECO:0000256" key="1">
    <source>
        <dbReference type="SAM" id="SignalP"/>
    </source>
</evidence>
<sequence>MQLKTIFVGASLSASLAVADDVLPRQNAAQISAAANAELSYFAAITTQPVYLSLSSVLATNSAESSQVNAWLESVFSQTGAVPATVVNALPTVAQAFGSSLLSAQNSIATANGFSAVVSKAGAQPTGVAALGAAGAAAAGFVGIVLAL</sequence>
<accession>A0A8H4RYI2</accession>
<keyword evidence="3" id="KW-1185">Reference proteome</keyword>
<organism evidence="2 3">
    <name type="scientific">Cudoniella acicularis</name>
    <dbReference type="NCBI Taxonomy" id="354080"/>
    <lineage>
        <taxon>Eukaryota</taxon>
        <taxon>Fungi</taxon>
        <taxon>Dikarya</taxon>
        <taxon>Ascomycota</taxon>
        <taxon>Pezizomycotina</taxon>
        <taxon>Leotiomycetes</taxon>
        <taxon>Helotiales</taxon>
        <taxon>Tricladiaceae</taxon>
        <taxon>Cudoniella</taxon>
    </lineage>
</organism>
<gene>
    <name evidence="2" type="ORF">G7Y89_g260</name>
</gene>
<comment type="caution">
    <text evidence="2">The sequence shown here is derived from an EMBL/GenBank/DDBJ whole genome shotgun (WGS) entry which is preliminary data.</text>
</comment>
<dbReference type="EMBL" id="JAAMPI010000009">
    <property type="protein sequence ID" value="KAF4637816.1"/>
    <property type="molecule type" value="Genomic_DNA"/>
</dbReference>
<evidence type="ECO:0000313" key="3">
    <source>
        <dbReference type="Proteomes" id="UP000566819"/>
    </source>
</evidence>
<evidence type="ECO:0000313" key="2">
    <source>
        <dbReference type="EMBL" id="KAF4637816.1"/>
    </source>
</evidence>
<keyword evidence="1" id="KW-0732">Signal</keyword>
<feature type="chain" id="PRO_5034339817" evidence="1">
    <location>
        <begin position="20"/>
        <end position="148"/>
    </location>
</feature>
<proteinExistence type="predicted"/>
<protein>
    <submittedName>
        <fullName evidence="2">Uncharacterized protein</fullName>
    </submittedName>
</protein>
<feature type="signal peptide" evidence="1">
    <location>
        <begin position="1"/>
        <end position="19"/>
    </location>
</feature>
<dbReference type="Proteomes" id="UP000566819">
    <property type="component" value="Unassembled WGS sequence"/>
</dbReference>
<name>A0A8H4RYI2_9HELO</name>